<dbReference type="SUPFAM" id="SSF158221">
    <property type="entry name" value="YnzC-like"/>
    <property type="match status" value="1"/>
</dbReference>
<keyword evidence="4" id="KW-1185">Reference proteome</keyword>
<keyword evidence="1 2" id="KW-0963">Cytoplasm</keyword>
<sequence length="62" mass="7411">MEELIARINELSRKHKTVGLTEAETEERVRLRKQYLDVFKGNFRNQLDSIKWEGEEEQPKGH</sequence>
<comment type="caution">
    <text evidence="3">The sequence shown here is derived from an EMBL/GenBank/DDBJ whole genome shotgun (WGS) entry which is preliminary data.</text>
</comment>
<organism evidence="3 4">
    <name type="scientific">Paenibacillus terricola</name>
    <dbReference type="NCBI Taxonomy" id="2763503"/>
    <lineage>
        <taxon>Bacteria</taxon>
        <taxon>Bacillati</taxon>
        <taxon>Bacillota</taxon>
        <taxon>Bacilli</taxon>
        <taxon>Bacillales</taxon>
        <taxon>Paenibacillaceae</taxon>
        <taxon>Paenibacillus</taxon>
    </lineage>
</organism>
<dbReference type="Proteomes" id="UP000609346">
    <property type="component" value="Unassembled WGS sequence"/>
</dbReference>
<accession>A0ABR8MVJ4</accession>
<dbReference type="PANTHER" id="PTHR37300:SF1">
    <property type="entry name" value="UPF0291 PROTEIN YNZC"/>
    <property type="match status" value="1"/>
</dbReference>
<comment type="subcellular location">
    <subcellularLocation>
        <location evidence="2">Cytoplasm</location>
    </subcellularLocation>
</comment>
<evidence type="ECO:0000313" key="4">
    <source>
        <dbReference type="Proteomes" id="UP000609346"/>
    </source>
</evidence>
<dbReference type="PANTHER" id="PTHR37300">
    <property type="entry name" value="UPF0291 PROTEIN CBO2609/CLC_2481"/>
    <property type="match status" value="1"/>
</dbReference>
<protein>
    <recommendedName>
        <fullName evidence="2">UPF0291 protein H8B09_09215</fullName>
    </recommendedName>
</protein>
<gene>
    <name evidence="3" type="ORF">H8B09_09215</name>
</gene>
<dbReference type="Gene3D" id="1.10.287.540">
    <property type="entry name" value="Helix hairpin bin"/>
    <property type="match status" value="1"/>
</dbReference>
<proteinExistence type="inferred from homology"/>
<evidence type="ECO:0000256" key="1">
    <source>
        <dbReference type="ARBA" id="ARBA00022490"/>
    </source>
</evidence>
<dbReference type="EMBL" id="JACXZA010000002">
    <property type="protein sequence ID" value="MBD3918930.1"/>
    <property type="molecule type" value="Genomic_DNA"/>
</dbReference>
<dbReference type="Pfam" id="PF05979">
    <property type="entry name" value="DUF896"/>
    <property type="match status" value="1"/>
</dbReference>
<evidence type="ECO:0000256" key="2">
    <source>
        <dbReference type="HAMAP-Rule" id="MF_01103"/>
    </source>
</evidence>
<evidence type="ECO:0000313" key="3">
    <source>
        <dbReference type="EMBL" id="MBD3918930.1"/>
    </source>
</evidence>
<reference evidence="3 4" key="1">
    <citation type="submission" date="2020-09" db="EMBL/GenBank/DDBJ databases">
        <title>Paenibacillus sp. strain PR3 16S rRNA gene Genome sequencing and assembly.</title>
        <authorList>
            <person name="Kim J."/>
        </authorList>
    </citation>
    <scope>NUCLEOTIDE SEQUENCE [LARGE SCALE GENOMIC DNA]</scope>
    <source>
        <strain evidence="3 4">PR3</strain>
    </source>
</reference>
<name>A0ABR8MVJ4_9BACL</name>
<comment type="similarity">
    <text evidence="2">Belongs to the UPF0291 family.</text>
</comment>
<dbReference type="InterPro" id="IPR009242">
    <property type="entry name" value="DUF896"/>
</dbReference>
<dbReference type="HAMAP" id="MF_01103">
    <property type="entry name" value="UPF0291"/>
    <property type="match status" value="1"/>
</dbReference>
<dbReference type="RefSeq" id="WP_191203216.1">
    <property type="nucleotide sequence ID" value="NZ_JACXZA010000002.1"/>
</dbReference>